<dbReference type="RefSeq" id="WP_128744896.1">
    <property type="nucleotide sequence ID" value="NZ_CP035281.1"/>
</dbReference>
<dbReference type="EMBL" id="CP035281">
    <property type="protein sequence ID" value="QAT42242.1"/>
    <property type="molecule type" value="Genomic_DNA"/>
</dbReference>
<evidence type="ECO:0000313" key="4">
    <source>
        <dbReference type="Proteomes" id="UP000287601"/>
    </source>
</evidence>
<feature type="domain" description="HTH cro/C1-type" evidence="2">
    <location>
        <begin position="10"/>
        <end position="64"/>
    </location>
</feature>
<sequence>MDCSKVGELILSLRKEKGMTQKQLADRMNISDKTISKWERGQGCPDVSLLRELSKVLEVNIEKILLGNLEPNDADKGNMKKIKFYVCPTCGNILTATGEGEVFCCGRKLAELVPKIEDETHRLNVEQIEDDFYITIDHEMSKTHFISFVACAAHDRMLLVKLYPEQAAEVRFPVMRKGQIYFYCNQHGLWAKE</sequence>
<dbReference type="SMART" id="SM00530">
    <property type="entry name" value="HTH_XRE"/>
    <property type="match status" value="1"/>
</dbReference>
<dbReference type="AlphaFoldDB" id="A0A410PTF0"/>
<accession>A0A410PTF0</accession>
<dbReference type="InterPro" id="IPR036073">
    <property type="entry name" value="Desulfoferrodoxin_Fe-bd_dom_sf"/>
</dbReference>
<dbReference type="PROSITE" id="PS50943">
    <property type="entry name" value="HTH_CROC1"/>
    <property type="match status" value="1"/>
</dbReference>
<dbReference type="Pfam" id="PF01381">
    <property type="entry name" value="HTH_3"/>
    <property type="match status" value="1"/>
</dbReference>
<dbReference type="PANTHER" id="PTHR46558">
    <property type="entry name" value="TRACRIPTIONAL REGULATORY PROTEIN-RELATED-RELATED"/>
    <property type="match status" value="1"/>
</dbReference>
<evidence type="ECO:0000259" key="2">
    <source>
        <dbReference type="PROSITE" id="PS50943"/>
    </source>
</evidence>
<dbReference type="InterPro" id="IPR002742">
    <property type="entry name" value="Desulfoferrodoxin_Fe-bd_dom"/>
</dbReference>
<dbReference type="SUPFAM" id="SSF49367">
    <property type="entry name" value="Superoxide reductase-like"/>
    <property type="match status" value="1"/>
</dbReference>
<reference evidence="3 4" key="1">
    <citation type="submission" date="2019-01" db="EMBL/GenBank/DDBJ databases">
        <title>Draft genomes of a novel of Aminipila strains.</title>
        <authorList>
            <person name="Ma S."/>
        </authorList>
    </citation>
    <scope>NUCLEOTIDE SEQUENCE [LARGE SCALE GENOMIC DNA]</scope>
    <source>
        <strain evidence="4">JN-39</strain>
    </source>
</reference>
<evidence type="ECO:0000256" key="1">
    <source>
        <dbReference type="ARBA" id="ARBA00023125"/>
    </source>
</evidence>
<keyword evidence="4" id="KW-1185">Reference proteome</keyword>
<gene>
    <name evidence="3" type="ORF">EQM06_02785</name>
</gene>
<dbReference type="GO" id="GO:0003677">
    <property type="term" value="F:DNA binding"/>
    <property type="evidence" value="ECO:0007669"/>
    <property type="project" value="UniProtKB-KW"/>
</dbReference>
<organism evidence="3 4">
    <name type="scientific">Aminipila luticellarii</name>
    <dbReference type="NCBI Taxonomy" id="2507160"/>
    <lineage>
        <taxon>Bacteria</taxon>
        <taxon>Bacillati</taxon>
        <taxon>Bacillota</taxon>
        <taxon>Clostridia</taxon>
        <taxon>Peptostreptococcales</taxon>
        <taxon>Anaerovoracaceae</taxon>
        <taxon>Aminipila</taxon>
    </lineage>
</organism>
<dbReference type="KEGG" id="amij:EQM06_02785"/>
<dbReference type="Pfam" id="PF01880">
    <property type="entry name" value="Desulfoferrodox"/>
    <property type="match status" value="1"/>
</dbReference>
<dbReference type="OrthoDB" id="9813152at2"/>
<dbReference type="PANTHER" id="PTHR46558:SF11">
    <property type="entry name" value="HTH-TYPE TRANSCRIPTIONAL REGULATOR XRE"/>
    <property type="match status" value="1"/>
</dbReference>
<proteinExistence type="predicted"/>
<name>A0A410PTF0_9FIRM</name>
<dbReference type="Proteomes" id="UP000287601">
    <property type="component" value="Chromosome"/>
</dbReference>
<dbReference type="InterPro" id="IPR001387">
    <property type="entry name" value="Cro/C1-type_HTH"/>
</dbReference>
<dbReference type="InterPro" id="IPR010982">
    <property type="entry name" value="Lambda_DNA-bd_dom_sf"/>
</dbReference>
<dbReference type="GO" id="GO:0005506">
    <property type="term" value="F:iron ion binding"/>
    <property type="evidence" value="ECO:0007669"/>
    <property type="project" value="InterPro"/>
</dbReference>
<dbReference type="SUPFAM" id="SSF47413">
    <property type="entry name" value="lambda repressor-like DNA-binding domains"/>
    <property type="match status" value="1"/>
</dbReference>
<dbReference type="Gene3D" id="2.60.40.730">
    <property type="entry name" value="SOR catalytic domain"/>
    <property type="match status" value="1"/>
</dbReference>
<evidence type="ECO:0000313" key="3">
    <source>
        <dbReference type="EMBL" id="QAT42242.1"/>
    </source>
</evidence>
<protein>
    <submittedName>
        <fullName evidence="3">Helix-turn-helix domain-containing protein</fullName>
    </submittedName>
</protein>
<dbReference type="CDD" id="cd00093">
    <property type="entry name" value="HTH_XRE"/>
    <property type="match status" value="1"/>
</dbReference>
<dbReference type="Gene3D" id="1.10.260.40">
    <property type="entry name" value="lambda repressor-like DNA-binding domains"/>
    <property type="match status" value="1"/>
</dbReference>
<keyword evidence="1" id="KW-0238">DNA-binding</keyword>
<dbReference type="SUPFAM" id="SSF57802">
    <property type="entry name" value="Rubredoxin-like"/>
    <property type="match status" value="1"/>
</dbReference>
<dbReference type="GO" id="GO:0016491">
    <property type="term" value="F:oxidoreductase activity"/>
    <property type="evidence" value="ECO:0007669"/>
    <property type="project" value="InterPro"/>
</dbReference>